<organism evidence="2 3">
    <name type="scientific">Geodermatophilus maliterrae</name>
    <dbReference type="NCBI Taxonomy" id="3162531"/>
    <lineage>
        <taxon>Bacteria</taxon>
        <taxon>Bacillati</taxon>
        <taxon>Actinomycetota</taxon>
        <taxon>Actinomycetes</taxon>
        <taxon>Geodermatophilales</taxon>
        <taxon>Geodermatophilaceae</taxon>
        <taxon>Geodermatophilus</taxon>
    </lineage>
</organism>
<name>A0ABV3XA90_9ACTN</name>
<comment type="caution">
    <text evidence="2">The sequence shown here is derived from an EMBL/GenBank/DDBJ whole genome shotgun (WGS) entry which is preliminary data.</text>
</comment>
<evidence type="ECO:0008006" key="4">
    <source>
        <dbReference type="Google" id="ProtNLM"/>
    </source>
</evidence>
<dbReference type="RefSeq" id="WP_369203118.1">
    <property type="nucleotide sequence ID" value="NZ_JBFNXQ010000005.1"/>
</dbReference>
<dbReference type="EMBL" id="JBFNXQ010000005">
    <property type="protein sequence ID" value="MEX5717361.1"/>
    <property type="molecule type" value="Genomic_DNA"/>
</dbReference>
<gene>
    <name evidence="2" type="ORF">ABQ292_03140</name>
</gene>
<protein>
    <recommendedName>
        <fullName evidence="4">PAS domain-containing protein</fullName>
    </recommendedName>
</protein>
<evidence type="ECO:0000313" key="3">
    <source>
        <dbReference type="Proteomes" id="UP001560045"/>
    </source>
</evidence>
<dbReference type="Gene3D" id="3.30.450.20">
    <property type="entry name" value="PAS domain"/>
    <property type="match status" value="1"/>
</dbReference>
<evidence type="ECO:0000256" key="1">
    <source>
        <dbReference type="SAM" id="MobiDB-lite"/>
    </source>
</evidence>
<evidence type="ECO:0000313" key="2">
    <source>
        <dbReference type="EMBL" id="MEX5717361.1"/>
    </source>
</evidence>
<reference evidence="2 3" key="1">
    <citation type="submission" date="2024-06" db="EMBL/GenBank/DDBJ databases">
        <title>Draft genome sequence of Geodermatophilus badlandi, a novel member of the Geodermatophilaceae isolated from badland sedimentary rocks in the Red desert, Wyoming, USA.</title>
        <authorList>
            <person name="Ben Tekaya S."/>
            <person name="Nouioui I."/>
            <person name="Flores G.M."/>
            <person name="Shaal M.N."/>
            <person name="Bredoire F."/>
            <person name="Basile F."/>
            <person name="Van Diepen L."/>
            <person name="Ward N.L."/>
        </authorList>
    </citation>
    <scope>NUCLEOTIDE SEQUENCE [LARGE SCALE GENOMIC DNA]</scope>
    <source>
        <strain evidence="2 3">WL48A</strain>
    </source>
</reference>
<keyword evidence="3" id="KW-1185">Reference proteome</keyword>
<sequence length="154" mass="16350">MDDAEQDLRHGDEARTALLDLAISVAGIGTFDWDLTTGVLSWDEQLLEMFGLAAEEFDGTIEAVMQCCPTTRPVRQERVTAPGCSQRRCGDPERAGPTSSDRQARCGTSAATLPAGDFAAEHAALSAGASPPPGDARQHPRTGLGHSWSLRNTS</sequence>
<proteinExistence type="predicted"/>
<accession>A0ABV3XA90</accession>
<feature type="region of interest" description="Disordered" evidence="1">
    <location>
        <begin position="75"/>
        <end position="107"/>
    </location>
</feature>
<dbReference type="Proteomes" id="UP001560045">
    <property type="component" value="Unassembled WGS sequence"/>
</dbReference>
<feature type="region of interest" description="Disordered" evidence="1">
    <location>
        <begin position="123"/>
        <end position="154"/>
    </location>
</feature>